<evidence type="ECO:0000313" key="4">
    <source>
        <dbReference type="Proteomes" id="UP001147700"/>
    </source>
</evidence>
<dbReference type="InterPro" id="IPR022409">
    <property type="entry name" value="PKD/Chitinase_dom"/>
</dbReference>
<sequence length="635" mass="66585">MAMGADGTVVMAALRLSDDGGAELVAMARRPGGTFAEQVLGTFSPDVVIGPARSSPTGQLSVSFTGPDGPRVSFLRADGTFTPPVPSPGGLHVLPRIATGFDAAGNLYGVTTRSDEWVRGQVQSLRADGKATLPQQYSTSSRFEHEREAVLAVDPDGDYTVVFTTTGDEVAPGCATHRLYAVDGTATSIGTPRLLAERTPKVYPAPVNDCQSQSIDGISVARLPNGTVVAAYEERTVEGETFPTGYTMRLAHLERPPAGTWSAPARTDLPLIFRNEPARTALTVDAGVAVLTHYDGAVGVNRIAVRDSGGVWRPLSTLSEEGGQTMATVMVFPNAKPQVVWAGEDRVVRTRGVSYDGTLGAPRQIATDYRREVRFDDGMAAATDENGNGFLALGNQSGALGYTVYDSFAPELSTVIIPSTAVAGTPVGFTAAAADDWGDVTLHWSFGDGTTGAAGEHTYVSPGQYDVKVTATDEAGNASSALGRIMVTAAHEEPDPPVPPAPPTSAPPLPPLPAPSAADIIPPRFTSKPAVTKSALRFAVSEPVQVTALVQLETTGIKRSAKGKCVKAPRVRPKGARSCTRLVSRGTRTGTFMRGEGTLRLPANLKPGSYKVTLTASDPAGNATRTTTSFKIRQR</sequence>
<dbReference type="Gene3D" id="2.60.40.10">
    <property type="entry name" value="Immunoglobulins"/>
    <property type="match status" value="1"/>
</dbReference>
<dbReference type="InterPro" id="IPR035986">
    <property type="entry name" value="PKD_dom_sf"/>
</dbReference>
<dbReference type="SUPFAM" id="SSF49299">
    <property type="entry name" value="PKD domain"/>
    <property type="match status" value="1"/>
</dbReference>
<evidence type="ECO:0000256" key="1">
    <source>
        <dbReference type="SAM" id="MobiDB-lite"/>
    </source>
</evidence>
<name>A0ABT4RVQ1_9ACTN</name>
<feature type="region of interest" description="Disordered" evidence="1">
    <location>
        <begin position="616"/>
        <end position="635"/>
    </location>
</feature>
<feature type="compositionally biased region" description="Polar residues" evidence="1">
    <location>
        <begin position="623"/>
        <end position="635"/>
    </location>
</feature>
<comment type="caution">
    <text evidence="3">The sequence shown here is derived from an EMBL/GenBank/DDBJ whole genome shotgun (WGS) entry which is preliminary data.</text>
</comment>
<protein>
    <submittedName>
        <fullName evidence="3">PKD domain-containing protein</fullName>
    </submittedName>
</protein>
<dbReference type="Proteomes" id="UP001147700">
    <property type="component" value="Unassembled WGS sequence"/>
</dbReference>
<organism evidence="3 4">
    <name type="scientific">Solirubrobacter deserti</name>
    <dbReference type="NCBI Taxonomy" id="2282478"/>
    <lineage>
        <taxon>Bacteria</taxon>
        <taxon>Bacillati</taxon>
        <taxon>Actinomycetota</taxon>
        <taxon>Thermoleophilia</taxon>
        <taxon>Solirubrobacterales</taxon>
        <taxon>Solirubrobacteraceae</taxon>
        <taxon>Solirubrobacter</taxon>
    </lineage>
</organism>
<dbReference type="Pfam" id="PF00801">
    <property type="entry name" value="PKD"/>
    <property type="match status" value="1"/>
</dbReference>
<accession>A0ABT4RVQ1</accession>
<feature type="region of interest" description="Disordered" evidence="1">
    <location>
        <begin position="491"/>
        <end position="512"/>
    </location>
</feature>
<evidence type="ECO:0000259" key="2">
    <source>
        <dbReference type="PROSITE" id="PS50093"/>
    </source>
</evidence>
<dbReference type="InterPro" id="IPR000601">
    <property type="entry name" value="PKD_dom"/>
</dbReference>
<evidence type="ECO:0000313" key="3">
    <source>
        <dbReference type="EMBL" id="MDA0142577.1"/>
    </source>
</evidence>
<feature type="domain" description="PKD" evidence="2">
    <location>
        <begin position="410"/>
        <end position="489"/>
    </location>
</feature>
<gene>
    <name evidence="3" type="ORF">OJ962_34145</name>
</gene>
<keyword evidence="4" id="KW-1185">Reference proteome</keyword>
<dbReference type="EMBL" id="JAPCID010000107">
    <property type="protein sequence ID" value="MDA0142577.1"/>
    <property type="molecule type" value="Genomic_DNA"/>
</dbReference>
<reference evidence="3" key="1">
    <citation type="submission" date="2022-10" db="EMBL/GenBank/DDBJ databases">
        <title>The WGS of Solirubrobacter sp. CPCC 204708.</title>
        <authorList>
            <person name="Jiang Z."/>
        </authorList>
    </citation>
    <scope>NUCLEOTIDE SEQUENCE</scope>
    <source>
        <strain evidence="3">CPCC 204708</strain>
    </source>
</reference>
<dbReference type="SMART" id="SM00089">
    <property type="entry name" value="PKD"/>
    <property type="match status" value="1"/>
</dbReference>
<proteinExistence type="predicted"/>
<dbReference type="InterPro" id="IPR013783">
    <property type="entry name" value="Ig-like_fold"/>
</dbReference>
<feature type="compositionally biased region" description="Pro residues" evidence="1">
    <location>
        <begin position="496"/>
        <end position="512"/>
    </location>
</feature>
<dbReference type="PROSITE" id="PS50093">
    <property type="entry name" value="PKD"/>
    <property type="match status" value="1"/>
</dbReference>
<dbReference type="CDD" id="cd00146">
    <property type="entry name" value="PKD"/>
    <property type="match status" value="1"/>
</dbReference>